<dbReference type="Proteomes" id="UP000066014">
    <property type="component" value="Chromosome"/>
</dbReference>
<protein>
    <submittedName>
        <fullName evidence="1">Uncharacterized protein</fullName>
    </submittedName>
</protein>
<sequence>MSTDTEHTSWDDLRAMLRALAQQSAETDRQIRELRLAGQETSAGMKDTDARIHDEMFELTTPSGFAPRRWG</sequence>
<dbReference type="EMBL" id="AP014569">
    <property type="protein sequence ID" value="BAO84067.1"/>
    <property type="molecule type" value="Genomic_DNA"/>
</dbReference>
<accession>A0A060NQL6</accession>
<organism evidence="1 2">
    <name type="scientific">Serpentinimonas maccroryi</name>
    <dbReference type="NCBI Taxonomy" id="1458426"/>
    <lineage>
        <taxon>Bacteria</taxon>
        <taxon>Pseudomonadati</taxon>
        <taxon>Pseudomonadota</taxon>
        <taxon>Betaproteobacteria</taxon>
        <taxon>Burkholderiales</taxon>
        <taxon>Comamonadaceae</taxon>
        <taxon>Serpentinimonas</taxon>
    </lineage>
</organism>
<evidence type="ECO:0000313" key="1">
    <source>
        <dbReference type="EMBL" id="BAO84067.1"/>
    </source>
</evidence>
<dbReference type="OrthoDB" id="5570142at2"/>
<keyword evidence="2" id="KW-1185">Reference proteome</keyword>
<name>A0A060NQL6_9BURK</name>
<gene>
    <name evidence="1" type="ORF">SMCB_1839</name>
</gene>
<dbReference type="STRING" id="1458426.SMCB_1839"/>
<reference evidence="1 2" key="1">
    <citation type="journal article" date="2014" name="Nat. Commun.">
        <title>Physiological and genomic features of highly alkaliphilic hydrogen-utilizing Betaproteobacteria from a continental serpentinizing site.</title>
        <authorList>
            <person name="Suzuki S."/>
            <person name="Kuenen J.G."/>
            <person name="Schipper K."/>
            <person name="van der Velde S."/>
            <person name="Ishii S."/>
            <person name="Wu A."/>
            <person name="Sorokin D.Y."/>
            <person name="Tenney A."/>
            <person name="Meng X.Y."/>
            <person name="Morrill P.L."/>
            <person name="Kamagata Y."/>
            <person name="Muyzer G."/>
            <person name="Nealson K.H."/>
        </authorList>
    </citation>
    <scope>NUCLEOTIDE SEQUENCE [LARGE SCALE GENOMIC DNA]</scope>
    <source>
        <strain evidence="1 2">B1</strain>
    </source>
</reference>
<proteinExistence type="predicted"/>
<dbReference type="AlphaFoldDB" id="A0A060NQL6"/>
<dbReference type="HOGENOM" id="CLU_2733082_0_0_4"/>
<dbReference type="KEGG" id="cbab:SMCB_1839"/>
<evidence type="ECO:0000313" key="2">
    <source>
        <dbReference type="Proteomes" id="UP000066014"/>
    </source>
</evidence>
<dbReference type="RefSeq" id="WP_045536484.1">
    <property type="nucleotide sequence ID" value="NZ_AP014569.1"/>
</dbReference>